<dbReference type="PANTHER" id="PTHR46568">
    <property type="entry name" value="ALKYLDIHYDROXYACETONEPHOSPHATE SYNTHASE, PEROXISOMAL"/>
    <property type="match status" value="1"/>
</dbReference>
<feature type="binding site" evidence="5">
    <location>
        <position position="383"/>
    </location>
    <ligand>
        <name>substrate</name>
    </ligand>
</feature>
<evidence type="ECO:0000313" key="10">
    <source>
        <dbReference type="Proteomes" id="UP000184268"/>
    </source>
</evidence>
<dbReference type="InterPro" id="IPR036318">
    <property type="entry name" value="FAD-bd_PCMH-like_sf"/>
</dbReference>
<dbReference type="InterPro" id="IPR016166">
    <property type="entry name" value="FAD-bd_PCMH"/>
</dbReference>
<gene>
    <name evidence="9" type="ORF">SAMN02745129_4483</name>
</gene>
<dbReference type="GO" id="GO:0008609">
    <property type="term" value="F:alkylglycerone-phosphate synthase activity"/>
    <property type="evidence" value="ECO:0007669"/>
    <property type="project" value="InterPro"/>
</dbReference>
<feature type="binding site" evidence="6">
    <location>
        <begin position="115"/>
        <end position="121"/>
    </location>
    <ligand>
        <name>FAD</name>
        <dbReference type="ChEBI" id="CHEBI:57692"/>
    </ligand>
</feature>
<dbReference type="OrthoDB" id="9811557at2"/>
<dbReference type="Proteomes" id="UP000184268">
    <property type="component" value="Unassembled WGS sequence"/>
</dbReference>
<dbReference type="EMBL" id="FQXG01000008">
    <property type="protein sequence ID" value="SHI15755.1"/>
    <property type="molecule type" value="Genomic_DNA"/>
</dbReference>
<sequence length="526" mass="58011">MERIWNGWSRHTQPLPPSAFPLLEQRLGSPQLPPQATLQDVLALLPPSRLPEHPCWDCTPMTRLTFSRGQSLPDWIALKSGQPGRVPDAVAQPGNDDELRQCLNLAKEMDLDIIPYGGGTSVTGHVSPRPGQRPVLTIAMGRFNRLLRLDSENRLATFGAGISGPQLEAALNAQGYTLGHFPQSFEFSTLGGWVATRSSGQQSLGYGRIEQLFAGAVVHTLTDRWVLPPLPASAAGPNWRELLLGSEGRLGILSQVTVRVQPKPAKEQFFVSFLPDWRRAKQAVQQLVQQGVQASMFRLSHPNESEVQLMLSLFERRRAWLYRLLKLRGIQQAPVLLVWSVSSSARRPVGTIKRALNGAGAVWHSASLGRKWASKRFDAPHLRDPLWQAGYCLDTLETAIGWDQLERLRQTIEAALNNALTAQGQPVLVFSHISHVYPQGASLYVTYLFPYAGSAEQALDHWQRLKRAASEAIVAVGGTISHQHGVGQDHKPYLSAEIGQTGQQALEALSQQLDPDQRLNPGVLLP</sequence>
<reference evidence="9 10" key="1">
    <citation type="submission" date="2016-11" db="EMBL/GenBank/DDBJ databases">
        <authorList>
            <person name="Jaros S."/>
            <person name="Januszkiewicz K."/>
            <person name="Wedrychowicz H."/>
        </authorList>
    </citation>
    <scope>NUCLEOTIDE SEQUENCE [LARGE SCALE GENOMIC DNA]</scope>
    <source>
        <strain evidence="9 10">DSM 16917</strain>
    </source>
</reference>
<feature type="binding site" evidence="6">
    <location>
        <begin position="196"/>
        <end position="199"/>
    </location>
    <ligand>
        <name>FAD</name>
        <dbReference type="ChEBI" id="CHEBI:57692"/>
    </ligand>
</feature>
<dbReference type="InterPro" id="IPR016169">
    <property type="entry name" value="FAD-bd_PCMH_sub2"/>
</dbReference>
<evidence type="ECO:0000256" key="2">
    <source>
        <dbReference type="ARBA" id="ARBA00022630"/>
    </source>
</evidence>
<comment type="similarity">
    <text evidence="1">Belongs to the FAD-binding oxidoreductase/transferase type 4 family.</text>
</comment>
<dbReference type="GO" id="GO:0008610">
    <property type="term" value="P:lipid biosynthetic process"/>
    <property type="evidence" value="ECO:0007669"/>
    <property type="project" value="InterPro"/>
</dbReference>
<proteinExistence type="inferred from homology"/>
<dbReference type="GO" id="GO:0071949">
    <property type="term" value="F:FAD binding"/>
    <property type="evidence" value="ECO:0007669"/>
    <property type="project" value="InterPro"/>
</dbReference>
<dbReference type="InterPro" id="IPR006094">
    <property type="entry name" value="Oxid_FAD_bind_N"/>
</dbReference>
<dbReference type="Gene3D" id="3.30.465.10">
    <property type="match status" value="1"/>
</dbReference>
<comment type="cofactor">
    <cofactor evidence="6">
        <name>FAD</name>
        <dbReference type="ChEBI" id="CHEBI:57692"/>
    </cofactor>
</comment>
<evidence type="ECO:0000313" key="9">
    <source>
        <dbReference type="EMBL" id="SHI15755.1"/>
    </source>
</evidence>
<dbReference type="STRING" id="299255.SAMN02745129_4483"/>
<protein>
    <submittedName>
        <fullName evidence="9">Alkyldihydroxyacetonephosphate synthase</fullName>
    </submittedName>
</protein>
<dbReference type="InterPro" id="IPR004113">
    <property type="entry name" value="FAD-bd_oxidored_4_C"/>
</dbReference>
<evidence type="ECO:0000259" key="8">
    <source>
        <dbReference type="PROSITE" id="PS51387"/>
    </source>
</evidence>
<dbReference type="SUPFAM" id="SSF56176">
    <property type="entry name" value="FAD-binding/transporter-associated domain-like"/>
    <property type="match status" value="1"/>
</dbReference>
<keyword evidence="2" id="KW-0285">Flavoprotein</keyword>
<dbReference type="AlphaFoldDB" id="A0A1M5YUR4"/>
<evidence type="ECO:0000256" key="5">
    <source>
        <dbReference type="PIRSR" id="PIRSR625650-2"/>
    </source>
</evidence>
<feature type="active site" description="Proton donor/acceptor" evidence="4">
    <location>
        <position position="444"/>
    </location>
</feature>
<dbReference type="RefSeq" id="WP_067664738.1">
    <property type="nucleotide sequence ID" value="NZ_FQXG01000008.1"/>
</dbReference>
<dbReference type="Pfam" id="PF01565">
    <property type="entry name" value="FAD_binding_4"/>
    <property type="match status" value="1"/>
</dbReference>
<accession>A0A1M5YUR4</accession>
<evidence type="ECO:0000256" key="1">
    <source>
        <dbReference type="ARBA" id="ARBA00008000"/>
    </source>
</evidence>
<dbReference type="InterPro" id="IPR016164">
    <property type="entry name" value="FAD-linked_Oxase-like_C"/>
</dbReference>
<dbReference type="InterPro" id="IPR025650">
    <property type="entry name" value="Alkyl-DHAP_Synthase"/>
</dbReference>
<dbReference type="PANTHER" id="PTHR46568:SF1">
    <property type="entry name" value="ALKYLDIHYDROXYACETONEPHOSPHATE SYNTHASE, PEROXISOMAL"/>
    <property type="match status" value="1"/>
</dbReference>
<evidence type="ECO:0000256" key="3">
    <source>
        <dbReference type="ARBA" id="ARBA00022827"/>
    </source>
</evidence>
<evidence type="ECO:0000256" key="4">
    <source>
        <dbReference type="PIRSR" id="PIRSR625650-1"/>
    </source>
</evidence>
<keyword evidence="3 6" id="KW-0274">FAD</keyword>
<feature type="site" description="Important for enzyme activity" evidence="7">
    <location>
        <position position="298"/>
    </location>
</feature>
<evidence type="ECO:0000256" key="7">
    <source>
        <dbReference type="PIRSR" id="PIRSR625650-4"/>
    </source>
</evidence>
<dbReference type="SUPFAM" id="SSF55103">
    <property type="entry name" value="FAD-linked oxidases, C-terminal domain"/>
    <property type="match status" value="1"/>
</dbReference>
<dbReference type="Gene3D" id="3.30.300.330">
    <property type="match status" value="1"/>
</dbReference>
<feature type="domain" description="FAD-binding PCMH-type" evidence="8">
    <location>
        <begin position="83"/>
        <end position="263"/>
    </location>
</feature>
<name>A0A1M5YUR4_9GAMM</name>
<organism evidence="9 10">
    <name type="scientific">Ferrimonas marina</name>
    <dbReference type="NCBI Taxonomy" id="299255"/>
    <lineage>
        <taxon>Bacteria</taxon>
        <taxon>Pseudomonadati</taxon>
        <taxon>Pseudomonadota</taxon>
        <taxon>Gammaproteobacteria</taxon>
        <taxon>Alteromonadales</taxon>
        <taxon>Ferrimonadaceae</taxon>
        <taxon>Ferrimonas</taxon>
    </lineage>
</organism>
<dbReference type="Pfam" id="PF02913">
    <property type="entry name" value="FAD-oxidase_C"/>
    <property type="match status" value="1"/>
</dbReference>
<dbReference type="PROSITE" id="PS51387">
    <property type="entry name" value="FAD_PCMH"/>
    <property type="match status" value="1"/>
</dbReference>
<evidence type="ECO:0000256" key="6">
    <source>
        <dbReference type="PIRSR" id="PIRSR625650-3"/>
    </source>
</evidence>
<keyword evidence="10" id="KW-1185">Reference proteome</keyword>